<dbReference type="Proteomes" id="UP001172673">
    <property type="component" value="Unassembled WGS sequence"/>
</dbReference>
<proteinExistence type="predicted"/>
<gene>
    <name evidence="1" type="ORF">H2200_000128</name>
</gene>
<name>A0AA38XMU4_9EURO</name>
<keyword evidence="2" id="KW-1185">Reference proteome</keyword>
<reference evidence="1" key="1">
    <citation type="submission" date="2022-10" db="EMBL/GenBank/DDBJ databases">
        <title>Culturing micro-colonial fungi from biological soil crusts in the Mojave desert and describing Neophaeococcomyces mojavensis, and introducing the new genera and species Taxawa tesnikishii.</title>
        <authorList>
            <person name="Kurbessoian T."/>
            <person name="Stajich J.E."/>
        </authorList>
    </citation>
    <scope>NUCLEOTIDE SEQUENCE</scope>
    <source>
        <strain evidence="1">TK_41</strain>
    </source>
</reference>
<dbReference type="AlphaFoldDB" id="A0AA38XMU4"/>
<evidence type="ECO:0000313" key="1">
    <source>
        <dbReference type="EMBL" id="KAJ9616410.1"/>
    </source>
</evidence>
<evidence type="ECO:0000313" key="2">
    <source>
        <dbReference type="Proteomes" id="UP001172673"/>
    </source>
</evidence>
<protein>
    <submittedName>
        <fullName evidence="1">Uncharacterized protein</fullName>
    </submittedName>
</protein>
<organism evidence="1 2">
    <name type="scientific">Cladophialophora chaetospira</name>
    <dbReference type="NCBI Taxonomy" id="386627"/>
    <lineage>
        <taxon>Eukaryota</taxon>
        <taxon>Fungi</taxon>
        <taxon>Dikarya</taxon>
        <taxon>Ascomycota</taxon>
        <taxon>Pezizomycotina</taxon>
        <taxon>Eurotiomycetes</taxon>
        <taxon>Chaetothyriomycetidae</taxon>
        <taxon>Chaetothyriales</taxon>
        <taxon>Herpotrichiellaceae</taxon>
        <taxon>Cladophialophora</taxon>
    </lineage>
</organism>
<accession>A0AA38XMU4</accession>
<dbReference type="EMBL" id="JAPDRK010000001">
    <property type="protein sequence ID" value="KAJ9616410.1"/>
    <property type="molecule type" value="Genomic_DNA"/>
</dbReference>
<comment type="caution">
    <text evidence="1">The sequence shown here is derived from an EMBL/GenBank/DDBJ whole genome shotgun (WGS) entry which is preliminary data.</text>
</comment>
<sequence length="350" mass="40166">MAPTSFEDLNDDCIRLIVDETAKISASDWRDPLMLKHLSLVSKRVRYLCRPVLFKSNNLSISAHRRVVPTIATFNALAKAEFKVSTLQALNVALNNATGQDLAFCKAFVTTIAMMPSLSELRLDLNDDEDLCSRLRVTSKANNLTLPVKTLTLVQAPNAAFVIQACPHVETFISVANRKWKRTFGPLLTMKTLRRLEINHRENWTVRRLQDLISYMNVPELCLKGEIYKLRPSTLATQLKSLNRLRSLTMTSIQYINHQAFGSYISYGDDEEEDQLYHPFYQPPTVIAQAFFESCPKLLKVRVLQCYCTTKYGCARNEDGGVDKIERLSEKNWRYGFKSAFQTFWPMMEW</sequence>